<dbReference type="AlphaFoldDB" id="A0A6C0BD41"/>
<organism evidence="1">
    <name type="scientific">viral metagenome</name>
    <dbReference type="NCBI Taxonomy" id="1070528"/>
    <lineage>
        <taxon>unclassified sequences</taxon>
        <taxon>metagenomes</taxon>
        <taxon>organismal metagenomes</taxon>
    </lineage>
</organism>
<accession>A0A6C0BD41</accession>
<protein>
    <submittedName>
        <fullName evidence="1">Uncharacterized protein</fullName>
    </submittedName>
</protein>
<reference evidence="1" key="1">
    <citation type="journal article" date="2020" name="Nature">
        <title>Giant virus diversity and host interactions through global metagenomics.</title>
        <authorList>
            <person name="Schulz F."/>
            <person name="Roux S."/>
            <person name="Paez-Espino D."/>
            <person name="Jungbluth S."/>
            <person name="Walsh D.A."/>
            <person name="Denef V.J."/>
            <person name="McMahon K.D."/>
            <person name="Konstantinidis K.T."/>
            <person name="Eloe-Fadrosh E.A."/>
            <person name="Kyrpides N.C."/>
            <person name="Woyke T."/>
        </authorList>
    </citation>
    <scope>NUCLEOTIDE SEQUENCE</scope>
    <source>
        <strain evidence="1">GVMAG-M-3300010160-26</strain>
    </source>
</reference>
<sequence>MSINLALPIISRNLAQLEHNYSCANTVMNYVIQELETMSSELLIFNGIPLNIFSDELILTVYNLNERIIRLTNLVNDCKILLAIISQQINEYHRKLFNKC</sequence>
<dbReference type="EMBL" id="MN739117">
    <property type="protein sequence ID" value="QHS89724.1"/>
    <property type="molecule type" value="Genomic_DNA"/>
</dbReference>
<evidence type="ECO:0000313" key="1">
    <source>
        <dbReference type="EMBL" id="QHS89724.1"/>
    </source>
</evidence>
<name>A0A6C0BD41_9ZZZZ</name>
<proteinExistence type="predicted"/>